<evidence type="ECO:0000313" key="1">
    <source>
        <dbReference type="EMBL" id="CAA2997376.1"/>
    </source>
</evidence>
<dbReference type="Gramene" id="OE9A117895T1">
    <property type="protein sequence ID" value="OE9A117895C1"/>
    <property type="gene ID" value="OE9A117895"/>
</dbReference>
<dbReference type="SUPFAM" id="SSF141562">
    <property type="entry name" value="At5g01610-like"/>
    <property type="match status" value="1"/>
</dbReference>
<name>A0A8S0T1E4_OLEEU</name>
<dbReference type="AlphaFoldDB" id="A0A8S0T1E4"/>
<proteinExistence type="predicted"/>
<dbReference type="EMBL" id="CACTIH010005553">
    <property type="protein sequence ID" value="CAA2997376.1"/>
    <property type="molecule type" value="Genomic_DNA"/>
</dbReference>
<dbReference type="Proteomes" id="UP000594638">
    <property type="component" value="Unassembled WGS sequence"/>
</dbReference>
<sequence>MWLSRLQQSPDYSIEQESKFVISLSIAIVFHNNLLEQRKKPDKEQLCQQHKTTYKIVATVLTVATVDKTTQGGGNPSITTYELLQSYDFPVPEGVTHYDLDKATGNSIRILRVPAVSPLKARTS</sequence>
<gene>
    <name evidence="1" type="ORF">OLEA9_A117895</name>
</gene>
<dbReference type="InterPro" id="IPR036758">
    <property type="entry name" value="At5g01610-like"/>
</dbReference>
<keyword evidence="2" id="KW-1185">Reference proteome</keyword>
<protein>
    <submittedName>
        <fullName evidence="1">Uncharacterized protein</fullName>
    </submittedName>
</protein>
<evidence type="ECO:0000313" key="2">
    <source>
        <dbReference type="Proteomes" id="UP000594638"/>
    </source>
</evidence>
<reference evidence="1 2" key="1">
    <citation type="submission" date="2019-12" db="EMBL/GenBank/DDBJ databases">
        <authorList>
            <person name="Alioto T."/>
            <person name="Alioto T."/>
            <person name="Gomez Garrido J."/>
        </authorList>
    </citation>
    <scope>NUCLEOTIDE SEQUENCE [LARGE SCALE GENOMIC DNA]</scope>
</reference>
<comment type="caution">
    <text evidence="1">The sequence shown here is derived from an EMBL/GenBank/DDBJ whole genome shotgun (WGS) entry which is preliminary data.</text>
</comment>
<organism evidence="1 2">
    <name type="scientific">Olea europaea subsp. europaea</name>
    <dbReference type="NCBI Taxonomy" id="158383"/>
    <lineage>
        <taxon>Eukaryota</taxon>
        <taxon>Viridiplantae</taxon>
        <taxon>Streptophyta</taxon>
        <taxon>Embryophyta</taxon>
        <taxon>Tracheophyta</taxon>
        <taxon>Spermatophyta</taxon>
        <taxon>Magnoliopsida</taxon>
        <taxon>eudicotyledons</taxon>
        <taxon>Gunneridae</taxon>
        <taxon>Pentapetalae</taxon>
        <taxon>asterids</taxon>
        <taxon>lamiids</taxon>
        <taxon>Lamiales</taxon>
        <taxon>Oleaceae</taxon>
        <taxon>Oleeae</taxon>
        <taxon>Olea</taxon>
    </lineage>
</organism>
<accession>A0A8S0T1E4</accession>